<evidence type="ECO:0000313" key="1">
    <source>
        <dbReference type="EMBL" id="VHO05364.1"/>
    </source>
</evidence>
<organism evidence="1">
    <name type="scientific">Rheinheimera sp. BAL341</name>
    <dbReference type="NCBI Taxonomy" id="1708203"/>
    <lineage>
        <taxon>Bacteria</taxon>
        <taxon>Pseudomonadati</taxon>
        <taxon>Pseudomonadota</taxon>
        <taxon>Gammaproteobacteria</taxon>
        <taxon>Chromatiales</taxon>
        <taxon>Chromatiaceae</taxon>
        <taxon>Rheinheimera</taxon>
    </lineage>
</organism>
<proteinExistence type="predicted"/>
<protein>
    <submittedName>
        <fullName evidence="1">Uncharacterized protein</fullName>
    </submittedName>
</protein>
<gene>
    <name evidence="1" type="ORF">BAL341_2447</name>
</gene>
<accession>A0A486XS03</accession>
<dbReference type="EMBL" id="CAAJGR010000120">
    <property type="protein sequence ID" value="VHO05364.1"/>
    <property type="molecule type" value="Genomic_DNA"/>
</dbReference>
<name>A0A486XS03_9GAMM</name>
<sequence>MTLFNLKCQIGVALRLELLTLWPNLGCAVVRAAVYRDVL</sequence>
<dbReference type="AlphaFoldDB" id="A0A486XS03"/>
<reference evidence="1" key="1">
    <citation type="submission" date="2019-04" db="EMBL/GenBank/DDBJ databases">
        <authorList>
            <person name="Brambilla D."/>
        </authorList>
    </citation>
    <scope>NUCLEOTIDE SEQUENCE</scope>
    <source>
        <strain evidence="1">BAL1</strain>
    </source>
</reference>